<organism evidence="3">
    <name type="scientific">uncultured Frankia sp</name>
    <dbReference type="NCBI Taxonomy" id="181582"/>
    <lineage>
        <taxon>Bacteria</taxon>
        <taxon>Bacillati</taxon>
        <taxon>Actinomycetota</taxon>
        <taxon>Actinomycetes</taxon>
        <taxon>Frankiales</taxon>
        <taxon>Frankiaceae</taxon>
        <taxon>Frankia</taxon>
        <taxon>environmental samples</taxon>
    </lineage>
</organism>
<proteinExistence type="predicted"/>
<dbReference type="AlphaFoldDB" id="A0A060CS19"/>
<dbReference type="Gene3D" id="3.20.20.80">
    <property type="entry name" value="Glycosidases"/>
    <property type="match status" value="1"/>
</dbReference>
<feature type="region of interest" description="Disordered" evidence="1">
    <location>
        <begin position="54"/>
        <end position="94"/>
    </location>
</feature>
<sequence length="94" mass="10013">MGLNVVRVPIGASDFATRAYTYADRRDPSLRSFSLAPDEDAVLPVLHEIRAIAPDSADRRLPPRSATGMDEAPAQPRRAGKSASVGHIHPAALA</sequence>
<feature type="non-terminal residue" evidence="3">
    <location>
        <position position="94"/>
    </location>
</feature>
<accession>A0A060CS19</accession>
<evidence type="ECO:0000313" key="3">
    <source>
        <dbReference type="EMBL" id="AIA96080.1"/>
    </source>
</evidence>
<feature type="domain" description="Glycosyl hydrolase family 30 TIM-barrel" evidence="2">
    <location>
        <begin position="1"/>
        <end position="52"/>
    </location>
</feature>
<dbReference type="Pfam" id="PF02055">
    <property type="entry name" value="Glyco_hydro_30"/>
    <property type="match status" value="1"/>
</dbReference>
<protein>
    <submittedName>
        <fullName evidence="3">CAZy families CE3|CBM32|GH30 protein</fullName>
    </submittedName>
</protein>
<evidence type="ECO:0000256" key="1">
    <source>
        <dbReference type="SAM" id="MobiDB-lite"/>
    </source>
</evidence>
<evidence type="ECO:0000259" key="2">
    <source>
        <dbReference type="Pfam" id="PF02055"/>
    </source>
</evidence>
<dbReference type="InterPro" id="IPR033453">
    <property type="entry name" value="Glyco_hydro_30_TIM-barrel"/>
</dbReference>
<dbReference type="EMBL" id="KF128708">
    <property type="protein sequence ID" value="AIA96080.1"/>
    <property type="molecule type" value="Genomic_DNA"/>
</dbReference>
<reference evidence="3" key="1">
    <citation type="journal article" date="2013" name="Environ. Microbiol.">
        <title>Seasonally variable intestinal metagenomes of the red palm weevil (Rhynchophorus ferrugineus).</title>
        <authorList>
            <person name="Jia S."/>
            <person name="Zhang X."/>
            <person name="Zhang G."/>
            <person name="Yin A."/>
            <person name="Zhang S."/>
            <person name="Li F."/>
            <person name="Wang L."/>
            <person name="Zhao D."/>
            <person name="Yun Q."/>
            <person name="Tala"/>
            <person name="Wang J."/>
            <person name="Sun G."/>
            <person name="Baabdullah M."/>
            <person name="Yu X."/>
            <person name="Hu S."/>
            <person name="Al-Mssallem I.S."/>
            <person name="Yu J."/>
        </authorList>
    </citation>
    <scope>NUCLEOTIDE SEQUENCE</scope>
</reference>
<name>A0A060CS19_9ACTN</name>